<proteinExistence type="predicted"/>
<dbReference type="Gene3D" id="2.10.25.10">
    <property type="entry name" value="Laminin"/>
    <property type="match status" value="2"/>
</dbReference>
<gene>
    <name evidence="9" type="ORF">DV515_00016710</name>
</gene>
<keyword evidence="3 7" id="KW-0245">EGF-like domain</keyword>
<dbReference type="InterPro" id="IPR018097">
    <property type="entry name" value="EGF_Ca-bd_CS"/>
</dbReference>
<keyword evidence="4" id="KW-0732">Signal</keyword>
<evidence type="ECO:0000256" key="2">
    <source>
        <dbReference type="ARBA" id="ARBA00022525"/>
    </source>
</evidence>
<organism evidence="9 10">
    <name type="scientific">Chloebia gouldiae</name>
    <name type="common">Gouldian finch</name>
    <name type="synonym">Erythrura gouldiae</name>
    <dbReference type="NCBI Taxonomy" id="44316"/>
    <lineage>
        <taxon>Eukaryota</taxon>
        <taxon>Metazoa</taxon>
        <taxon>Chordata</taxon>
        <taxon>Craniata</taxon>
        <taxon>Vertebrata</taxon>
        <taxon>Euteleostomi</taxon>
        <taxon>Archelosauria</taxon>
        <taxon>Archosauria</taxon>
        <taxon>Dinosauria</taxon>
        <taxon>Saurischia</taxon>
        <taxon>Theropoda</taxon>
        <taxon>Coelurosauria</taxon>
        <taxon>Aves</taxon>
        <taxon>Neognathae</taxon>
        <taxon>Neoaves</taxon>
        <taxon>Telluraves</taxon>
        <taxon>Australaves</taxon>
        <taxon>Passeriformes</taxon>
        <taxon>Passeroidea</taxon>
        <taxon>Passeridae</taxon>
        <taxon>Chloebia</taxon>
    </lineage>
</organism>
<comment type="caution">
    <text evidence="9">The sequence shown here is derived from an EMBL/GenBank/DDBJ whole genome shotgun (WGS) entry which is preliminary data.</text>
</comment>
<feature type="domain" description="EGF-like" evidence="8">
    <location>
        <begin position="68"/>
        <end position="104"/>
    </location>
</feature>
<dbReference type="InterPro" id="IPR000152">
    <property type="entry name" value="EGF-type_Asp/Asn_hydroxyl_site"/>
</dbReference>
<dbReference type="EMBL" id="QUSF01000426">
    <property type="protein sequence ID" value="RLV76701.1"/>
    <property type="molecule type" value="Genomic_DNA"/>
</dbReference>
<evidence type="ECO:0000256" key="7">
    <source>
        <dbReference type="PROSITE-ProRule" id="PRU00076"/>
    </source>
</evidence>
<dbReference type="SMART" id="SM00179">
    <property type="entry name" value="EGF_CA"/>
    <property type="match status" value="2"/>
</dbReference>
<comment type="caution">
    <text evidence="7">Lacks conserved residue(s) required for the propagation of feature annotation.</text>
</comment>
<keyword evidence="10" id="KW-1185">Reference proteome</keyword>
<keyword evidence="5" id="KW-1015">Disulfide bond</keyword>
<dbReference type="FunFam" id="2.10.25.10:FF:000087">
    <property type="entry name" value="Fibrillin 2"/>
    <property type="match status" value="1"/>
</dbReference>
<name>A0A3L8RAT9_CHLGU</name>
<dbReference type="PROSITE" id="PS01186">
    <property type="entry name" value="EGF_2"/>
    <property type="match status" value="1"/>
</dbReference>
<evidence type="ECO:0000256" key="5">
    <source>
        <dbReference type="ARBA" id="ARBA00023157"/>
    </source>
</evidence>
<dbReference type="CDD" id="cd00054">
    <property type="entry name" value="EGF_CA"/>
    <property type="match status" value="2"/>
</dbReference>
<dbReference type="Proteomes" id="UP000276834">
    <property type="component" value="Unassembled WGS sequence"/>
</dbReference>
<dbReference type="AlphaFoldDB" id="A0A3L8RAT9"/>
<dbReference type="GO" id="GO:0005509">
    <property type="term" value="F:calcium ion binding"/>
    <property type="evidence" value="ECO:0007669"/>
    <property type="project" value="InterPro"/>
</dbReference>
<dbReference type="InterPro" id="IPR049883">
    <property type="entry name" value="NOTCH1_EGF-like"/>
</dbReference>
<dbReference type="InterPro" id="IPR000742">
    <property type="entry name" value="EGF"/>
</dbReference>
<comment type="subcellular location">
    <subcellularLocation>
        <location evidence="1">Secreted</location>
    </subcellularLocation>
</comment>
<evidence type="ECO:0000256" key="1">
    <source>
        <dbReference type="ARBA" id="ARBA00004613"/>
    </source>
</evidence>
<dbReference type="PROSITE" id="PS00010">
    <property type="entry name" value="ASX_HYDROXYL"/>
    <property type="match status" value="1"/>
</dbReference>
<accession>A0A3L8RAT9</accession>
<dbReference type="SUPFAM" id="SSF57196">
    <property type="entry name" value="EGF/Laminin"/>
    <property type="match status" value="2"/>
</dbReference>
<evidence type="ECO:0000256" key="3">
    <source>
        <dbReference type="ARBA" id="ARBA00022536"/>
    </source>
</evidence>
<evidence type="ECO:0000313" key="10">
    <source>
        <dbReference type="Proteomes" id="UP000276834"/>
    </source>
</evidence>
<dbReference type="PANTHER" id="PTHR47333:SF5">
    <property type="entry name" value="FIBRILLIN-3"/>
    <property type="match status" value="1"/>
</dbReference>
<dbReference type="STRING" id="44316.ENSEGOP00005022049"/>
<dbReference type="PROSITE" id="PS50026">
    <property type="entry name" value="EGF_3"/>
    <property type="match status" value="1"/>
</dbReference>
<dbReference type="Pfam" id="PF07645">
    <property type="entry name" value="EGF_CA"/>
    <property type="match status" value="2"/>
</dbReference>
<reference evidence="9 10" key="1">
    <citation type="journal article" date="2018" name="Proc. R. Soc. B">
        <title>A non-coding region near Follistatin controls head colour polymorphism in the Gouldian finch.</title>
        <authorList>
            <person name="Toomey M.B."/>
            <person name="Marques C.I."/>
            <person name="Andrade P."/>
            <person name="Araujo P.M."/>
            <person name="Sabatino S."/>
            <person name="Gazda M.A."/>
            <person name="Afonso S."/>
            <person name="Lopes R.J."/>
            <person name="Corbo J.C."/>
            <person name="Carneiro M."/>
        </authorList>
    </citation>
    <scope>NUCLEOTIDE SEQUENCE [LARGE SCALE GENOMIC DNA]</scope>
    <source>
        <strain evidence="9">Red01</strain>
        <tissue evidence="9">Muscle</tissue>
    </source>
</reference>
<dbReference type="GO" id="GO:0005576">
    <property type="term" value="C:extracellular region"/>
    <property type="evidence" value="ECO:0007669"/>
    <property type="project" value="UniProtKB-SubCell"/>
</dbReference>
<keyword evidence="2" id="KW-0964">Secreted</keyword>
<evidence type="ECO:0000313" key="9">
    <source>
        <dbReference type="EMBL" id="RLV76701.1"/>
    </source>
</evidence>
<evidence type="ECO:0000259" key="8">
    <source>
        <dbReference type="PROSITE" id="PS50026"/>
    </source>
</evidence>
<sequence>MGCLLYPWGASCTHGSYPVPVGCLLYPWGVSCTCGVPPVPTGVTLYPWGASCTHGSYPVPVGDILWPDENECSSPSACGSASCYNTLGSFKCVCPSGFDFDQAFGGCQDVDECSAGGSPCSYGCSNTDGGYLCGCPGGYFRAGQGHCISGLGFGKGPYLPAPQEEDEDNLLSPETCYECKINGYPKRGRQRRSVNGTERHQEHAVNLASMDVDAPLSMTLNLSELAHKEHILELLPAVEPLENRVRYTISQGNEEGLFRIHHKEGLSFLHLGRKKILPGTYLLEIVSVALPRRRELHKLEANNHLDYLAGELGQALRMKLQLQLY</sequence>
<dbReference type="InterPro" id="IPR052080">
    <property type="entry name" value="vWF_C/EGF_Fibrillin"/>
</dbReference>
<keyword evidence="6" id="KW-0325">Glycoprotein</keyword>
<dbReference type="FunFam" id="2.10.25.10:FF:000023">
    <property type="entry name" value="Fibrillin 2"/>
    <property type="match status" value="1"/>
</dbReference>
<evidence type="ECO:0000256" key="6">
    <source>
        <dbReference type="ARBA" id="ARBA00023180"/>
    </source>
</evidence>
<dbReference type="InterPro" id="IPR001881">
    <property type="entry name" value="EGF-like_Ca-bd_dom"/>
</dbReference>
<dbReference type="PROSITE" id="PS01187">
    <property type="entry name" value="EGF_CA"/>
    <property type="match status" value="1"/>
</dbReference>
<dbReference type="PANTHER" id="PTHR47333">
    <property type="entry name" value="VON WILLEBRAND FACTOR C AND EGF DOMAIN-CONTAINING PROTEIN"/>
    <property type="match status" value="1"/>
</dbReference>
<protein>
    <recommendedName>
        <fullName evidence="8">EGF-like domain-containing protein</fullName>
    </recommendedName>
</protein>
<evidence type="ECO:0000256" key="4">
    <source>
        <dbReference type="ARBA" id="ARBA00022729"/>
    </source>
</evidence>
<dbReference type="OrthoDB" id="446173at2759"/>
<dbReference type="SMART" id="SM00181">
    <property type="entry name" value="EGF"/>
    <property type="match status" value="2"/>
</dbReference>